<keyword evidence="1" id="KW-1133">Transmembrane helix</keyword>
<gene>
    <name evidence="2" type="ORF">J2X04_001641</name>
</gene>
<evidence type="ECO:0000313" key="2">
    <source>
        <dbReference type="EMBL" id="MDR7099294.1"/>
    </source>
</evidence>
<dbReference type="Proteomes" id="UP001267878">
    <property type="component" value="Unassembled WGS sequence"/>
</dbReference>
<keyword evidence="1" id="KW-0472">Membrane</keyword>
<comment type="caution">
    <text evidence="2">The sequence shown here is derived from an EMBL/GenBank/DDBJ whole genome shotgun (WGS) entry which is preliminary data.</text>
</comment>
<dbReference type="EMBL" id="JAVDVW010000001">
    <property type="protein sequence ID" value="MDR7099294.1"/>
    <property type="molecule type" value="Genomic_DNA"/>
</dbReference>
<sequence length="134" mass="14530">MDPKLKELVGRTNLGELLQPATLEIDLNQPVETVAPAKADPARSTADPFQINFATGDIVGRLQDRHTGKGVKTFALVFLAGPMMIFGLGLVVMAWSSPSSSALGVYFSSLFGLAIAGFWPYVMFANRRKRSRSN</sequence>
<protein>
    <submittedName>
        <fullName evidence="2">Uncharacterized protein</fullName>
    </submittedName>
</protein>
<feature type="transmembrane region" description="Helical" evidence="1">
    <location>
        <begin position="103"/>
        <end position="124"/>
    </location>
</feature>
<keyword evidence="3" id="KW-1185">Reference proteome</keyword>
<proteinExistence type="predicted"/>
<accession>A0ABU1VP87</accession>
<keyword evidence="1" id="KW-0812">Transmembrane</keyword>
<reference evidence="2 3" key="1">
    <citation type="submission" date="2023-07" db="EMBL/GenBank/DDBJ databases">
        <title>Sorghum-associated microbial communities from plants grown in Nebraska, USA.</title>
        <authorList>
            <person name="Schachtman D."/>
        </authorList>
    </citation>
    <scope>NUCLEOTIDE SEQUENCE [LARGE SCALE GENOMIC DNA]</scope>
    <source>
        <strain evidence="2 3">BE187</strain>
    </source>
</reference>
<evidence type="ECO:0000256" key="1">
    <source>
        <dbReference type="SAM" id="Phobius"/>
    </source>
</evidence>
<evidence type="ECO:0000313" key="3">
    <source>
        <dbReference type="Proteomes" id="UP001267878"/>
    </source>
</evidence>
<feature type="transmembrane region" description="Helical" evidence="1">
    <location>
        <begin position="74"/>
        <end position="97"/>
    </location>
</feature>
<dbReference type="RefSeq" id="WP_310053497.1">
    <property type="nucleotide sequence ID" value="NZ_JAVDVW010000001.1"/>
</dbReference>
<name>A0ABU1VP87_9GAMM</name>
<organism evidence="2 3">
    <name type="scientific">Agrilutibacter niabensis</name>
    <dbReference type="NCBI Taxonomy" id="380628"/>
    <lineage>
        <taxon>Bacteria</taxon>
        <taxon>Pseudomonadati</taxon>
        <taxon>Pseudomonadota</taxon>
        <taxon>Gammaproteobacteria</taxon>
        <taxon>Lysobacterales</taxon>
        <taxon>Lysobacteraceae</taxon>
        <taxon>Agrilutibacter</taxon>
    </lineage>
</organism>